<dbReference type="GO" id="GO:0005615">
    <property type="term" value="C:extracellular space"/>
    <property type="evidence" value="ECO:0007669"/>
    <property type="project" value="TreeGrafter"/>
</dbReference>
<accession>A0A034WAM3</accession>
<dbReference type="OrthoDB" id="6145874at2759"/>
<dbReference type="InterPro" id="IPR036056">
    <property type="entry name" value="Fibrinogen-like_C"/>
</dbReference>
<dbReference type="InterPro" id="IPR050373">
    <property type="entry name" value="Fibrinogen_C-term_domain"/>
</dbReference>
<proteinExistence type="predicted"/>
<organism evidence="5">
    <name type="scientific">Bactrocera dorsalis</name>
    <name type="common">Oriental fruit fly</name>
    <name type="synonym">Dacus dorsalis</name>
    <dbReference type="NCBI Taxonomy" id="27457"/>
    <lineage>
        <taxon>Eukaryota</taxon>
        <taxon>Metazoa</taxon>
        <taxon>Ecdysozoa</taxon>
        <taxon>Arthropoda</taxon>
        <taxon>Hexapoda</taxon>
        <taxon>Insecta</taxon>
        <taxon>Pterygota</taxon>
        <taxon>Neoptera</taxon>
        <taxon>Endopterygota</taxon>
        <taxon>Diptera</taxon>
        <taxon>Brachycera</taxon>
        <taxon>Muscomorpha</taxon>
        <taxon>Tephritoidea</taxon>
        <taxon>Tephritidae</taxon>
        <taxon>Bactrocera</taxon>
        <taxon>Bactrocera</taxon>
    </lineage>
</organism>
<keyword evidence="1" id="KW-1015">Disulfide bond</keyword>
<evidence type="ECO:0000256" key="3">
    <source>
        <dbReference type="SAM" id="SignalP"/>
    </source>
</evidence>
<keyword evidence="2" id="KW-0175">Coiled coil</keyword>
<dbReference type="AlphaFoldDB" id="A0A034WAM3"/>
<gene>
    <name evidence="5" type="primary">FBCD1</name>
</gene>
<feature type="coiled-coil region" evidence="2">
    <location>
        <begin position="39"/>
        <end position="69"/>
    </location>
</feature>
<dbReference type="PROSITE" id="PS51406">
    <property type="entry name" value="FIBRINOGEN_C_2"/>
    <property type="match status" value="1"/>
</dbReference>
<dbReference type="InterPro" id="IPR020837">
    <property type="entry name" value="Fibrinogen_CS"/>
</dbReference>
<dbReference type="PROSITE" id="PS00514">
    <property type="entry name" value="FIBRINOGEN_C_1"/>
    <property type="match status" value="1"/>
</dbReference>
<feature type="signal peptide" evidence="3">
    <location>
        <begin position="1"/>
        <end position="22"/>
    </location>
</feature>
<dbReference type="Pfam" id="PF00147">
    <property type="entry name" value="Fibrinogen_C"/>
    <property type="match status" value="1"/>
</dbReference>
<name>A0A034WAM3_BACDO</name>
<dbReference type="CDD" id="cd00087">
    <property type="entry name" value="FReD"/>
    <property type="match status" value="1"/>
</dbReference>
<evidence type="ECO:0000256" key="2">
    <source>
        <dbReference type="SAM" id="Coils"/>
    </source>
</evidence>
<evidence type="ECO:0000313" key="5">
    <source>
        <dbReference type="EMBL" id="JAC51719.1"/>
    </source>
</evidence>
<dbReference type="Gene3D" id="3.90.215.10">
    <property type="entry name" value="Gamma Fibrinogen, chain A, domain 1"/>
    <property type="match status" value="1"/>
</dbReference>
<dbReference type="PANTHER" id="PTHR19143:SF327">
    <property type="entry name" value="FI21813P1-RELATED"/>
    <property type="match status" value="1"/>
</dbReference>
<dbReference type="SMART" id="SM00186">
    <property type="entry name" value="FBG"/>
    <property type="match status" value="1"/>
</dbReference>
<sequence>MLLPKFIVLLASLILGVKLCAGQEDLTLESLDCNCDVDIDIVKRVLEKLEKLEKRVEEIYSRKENTQVITATPKTNMPGSCLEATTATSKSGIYQIKVERFSHTPFGVWCDQDSDFGGWTVIQRRANAEVDFYRNWTDYKIGFGKLDGNYWIGLDKLHALTTSCEHELYIRMENFSGVKYYARYNQFVVGSEAEGYVLKSVGDYKGDASDYFKNHEGSKFSTYDRDNDRKDDDNCAKKWRGGWWYNCCYWSNLNGDYTKKNGGEGIVWIGISRDESLKFVQMMIRPTQDCMRRLALKY</sequence>
<dbReference type="SUPFAM" id="SSF56496">
    <property type="entry name" value="Fibrinogen C-terminal domain-like"/>
    <property type="match status" value="1"/>
</dbReference>
<feature type="chain" id="PRO_5001557688" evidence="3">
    <location>
        <begin position="23"/>
        <end position="298"/>
    </location>
</feature>
<dbReference type="PANTHER" id="PTHR19143">
    <property type="entry name" value="FIBRINOGEN/TENASCIN/ANGIOPOEITIN"/>
    <property type="match status" value="1"/>
</dbReference>
<dbReference type="NCBIfam" id="NF040941">
    <property type="entry name" value="GGGWT_bact"/>
    <property type="match status" value="1"/>
</dbReference>
<feature type="domain" description="Fibrinogen C-terminal" evidence="4">
    <location>
        <begin position="72"/>
        <end position="288"/>
    </location>
</feature>
<dbReference type="InterPro" id="IPR014716">
    <property type="entry name" value="Fibrinogen_a/b/g_C_1"/>
</dbReference>
<evidence type="ECO:0000256" key="1">
    <source>
        <dbReference type="ARBA" id="ARBA00023157"/>
    </source>
</evidence>
<reference evidence="5" key="1">
    <citation type="journal article" date="2014" name="BMC Genomics">
        <title>Characterizing the developmental transcriptome of the oriental fruit fly, Bactrocera dorsalis (Diptera: Tephritidae) through comparative genomic analysis with Drosophila melanogaster utilizing modENCODE datasets.</title>
        <authorList>
            <person name="Geib S.M."/>
            <person name="Calla B."/>
            <person name="Hall B."/>
            <person name="Hou S."/>
            <person name="Manoukis N.C."/>
        </authorList>
    </citation>
    <scope>NUCLEOTIDE SEQUENCE</scope>
    <source>
        <strain evidence="5">Punador</strain>
    </source>
</reference>
<dbReference type="EMBL" id="GAKP01007233">
    <property type="protein sequence ID" value="JAC51719.1"/>
    <property type="molecule type" value="Transcribed_RNA"/>
</dbReference>
<keyword evidence="3" id="KW-0732">Signal</keyword>
<dbReference type="InterPro" id="IPR002181">
    <property type="entry name" value="Fibrinogen_a/b/g_C_dom"/>
</dbReference>
<evidence type="ECO:0000259" key="4">
    <source>
        <dbReference type="PROSITE" id="PS51406"/>
    </source>
</evidence>
<protein>
    <submittedName>
        <fullName evidence="5">Fibrinogen C domain-containing protein 1</fullName>
    </submittedName>
</protein>